<proteinExistence type="inferred from homology"/>
<reference evidence="7 8" key="1">
    <citation type="submission" date="2018-03" db="EMBL/GenBank/DDBJ databases">
        <title>Genome sequence of Clostridium vincentii DSM 10228.</title>
        <authorList>
            <person name="Poehlein A."/>
            <person name="Daniel R."/>
        </authorList>
    </citation>
    <scope>NUCLEOTIDE SEQUENCE [LARGE SCALE GENOMIC DNA]</scope>
    <source>
        <strain evidence="7 8">DSM 10228</strain>
    </source>
</reference>
<feature type="domain" description="Peptidase M24" evidence="4">
    <location>
        <begin position="305"/>
        <end position="519"/>
    </location>
</feature>
<dbReference type="Gene3D" id="3.40.350.10">
    <property type="entry name" value="Creatinase/prolidase N-terminal domain"/>
    <property type="match status" value="2"/>
</dbReference>
<dbReference type="PANTHER" id="PTHR43763">
    <property type="entry name" value="XAA-PRO AMINOPEPTIDASE 1"/>
    <property type="match status" value="1"/>
</dbReference>
<sequence>MNRLKELRKEMDKYEINYYIIPSSDAHQSEYVPDYYNGREFISGFSGSAGTLLVGREKAFLWTDGRYFIQAETELQESGIRLMKMKMPGYETIDEWIKINLKKGEVLAFDGNVISAKDYIKYEKIAEENDFKLKTKRDILVDIWTDRPKMPTEKVFNHEIKFAGKSTKEKLLEVRDQMKILKGENYILTSLDDIAWLFNIRGNDIDYNPVTLSYALITVDKAILYVDNFKINKEVSQKLESEETIIKEYSDIFRDVKDLEDSVIIDSSKVNAKIYLSIKKTIRIIEHMNITTKLKAIKNAIEIKNIEAAQVRDGVAMVKFIKWLNENVKNLNITEISAADKLENFRSKGENFKGLSFNTIAGYKDHAAMMHYAATEESKYTLESEGMFLVDSGAQYLDGTTDITRTFILGDLSEEEKRDFTLVLKGHIALASANFLKGATGENLDILARRPLWDYGIDYKCGTGHGVGFFLNVHEGPQSFRQQGSNTVLEPGMIITNEPGVYKKGKHGIRTENVLLVTKSCEDEDMGEFYKFQTVSYCPIDLEGIEIEMMTIEEKKWINQYHKTVYDKLNSYLNNEEKEFLIIQTREI</sequence>
<dbReference type="GO" id="GO:0046872">
    <property type="term" value="F:metal ion binding"/>
    <property type="evidence" value="ECO:0007669"/>
    <property type="project" value="UniProtKB-KW"/>
</dbReference>
<protein>
    <submittedName>
        <fullName evidence="7">Aminopeptidase</fullName>
        <ecNumber evidence="7">3.4.11.-</ecNumber>
    </submittedName>
</protein>
<evidence type="ECO:0000259" key="6">
    <source>
        <dbReference type="Pfam" id="PF16188"/>
    </source>
</evidence>
<dbReference type="Pfam" id="PF01321">
    <property type="entry name" value="Creatinase_N"/>
    <property type="match status" value="1"/>
</dbReference>
<dbReference type="InterPro" id="IPR033740">
    <property type="entry name" value="Pept_M24B"/>
</dbReference>
<dbReference type="CDD" id="cd01085">
    <property type="entry name" value="APP"/>
    <property type="match status" value="1"/>
</dbReference>
<dbReference type="PANTHER" id="PTHR43763:SF6">
    <property type="entry name" value="XAA-PRO AMINOPEPTIDASE 1"/>
    <property type="match status" value="1"/>
</dbReference>
<comment type="similarity">
    <text evidence="1">Belongs to the peptidase M24B family.</text>
</comment>
<dbReference type="GO" id="GO:0005737">
    <property type="term" value="C:cytoplasm"/>
    <property type="evidence" value="ECO:0007669"/>
    <property type="project" value="UniProtKB-ARBA"/>
</dbReference>
<evidence type="ECO:0000313" key="7">
    <source>
        <dbReference type="EMBL" id="PRR79781.1"/>
    </source>
</evidence>
<dbReference type="GO" id="GO:0070006">
    <property type="term" value="F:metalloaminopeptidase activity"/>
    <property type="evidence" value="ECO:0007669"/>
    <property type="project" value="InterPro"/>
</dbReference>
<dbReference type="SUPFAM" id="SSF53092">
    <property type="entry name" value="Creatinase/prolidase N-terminal domain"/>
    <property type="match status" value="1"/>
</dbReference>
<accession>A0A2T0B7B6</accession>
<feature type="domain" description="Creatinase N-terminal" evidence="5">
    <location>
        <begin position="3"/>
        <end position="130"/>
    </location>
</feature>
<dbReference type="InterPro" id="IPR029149">
    <property type="entry name" value="Creatin/AminoP/Spt16_N"/>
</dbReference>
<keyword evidence="2" id="KW-0479">Metal-binding</keyword>
<dbReference type="Pfam" id="PF16189">
    <property type="entry name" value="Creatinase_N_2"/>
    <property type="match status" value="1"/>
</dbReference>
<dbReference type="Gene3D" id="3.90.230.10">
    <property type="entry name" value="Creatinase/methionine aminopeptidase superfamily"/>
    <property type="match status" value="1"/>
</dbReference>
<comment type="caution">
    <text evidence="7">The sequence shown here is derived from an EMBL/GenBank/DDBJ whole genome shotgun (WGS) entry which is preliminary data.</text>
</comment>
<dbReference type="EMBL" id="PVXQ01000055">
    <property type="protein sequence ID" value="PRR79781.1"/>
    <property type="molecule type" value="Genomic_DNA"/>
</dbReference>
<organism evidence="7 8">
    <name type="scientific">Clostridium vincentii</name>
    <dbReference type="NCBI Taxonomy" id="52704"/>
    <lineage>
        <taxon>Bacteria</taxon>
        <taxon>Bacillati</taxon>
        <taxon>Bacillota</taxon>
        <taxon>Clostridia</taxon>
        <taxon>Eubacteriales</taxon>
        <taxon>Clostridiaceae</taxon>
        <taxon>Clostridium</taxon>
    </lineage>
</organism>
<dbReference type="InterPro" id="IPR000587">
    <property type="entry name" value="Creatinase_N"/>
</dbReference>
<dbReference type="SUPFAM" id="SSF55920">
    <property type="entry name" value="Creatinase/aminopeptidase"/>
    <property type="match status" value="1"/>
</dbReference>
<evidence type="ECO:0000256" key="2">
    <source>
        <dbReference type="ARBA" id="ARBA00022723"/>
    </source>
</evidence>
<dbReference type="InterPro" id="IPR050422">
    <property type="entry name" value="X-Pro_aminopeptidase_P"/>
</dbReference>
<dbReference type="FunFam" id="3.90.230.10:FF:000009">
    <property type="entry name" value="xaa-Pro aminopeptidase 2"/>
    <property type="match status" value="1"/>
</dbReference>
<dbReference type="AlphaFoldDB" id="A0A2T0B7B6"/>
<evidence type="ECO:0000313" key="8">
    <source>
        <dbReference type="Proteomes" id="UP000239471"/>
    </source>
</evidence>
<keyword evidence="7" id="KW-0031">Aminopeptidase</keyword>
<dbReference type="Pfam" id="PF00557">
    <property type="entry name" value="Peptidase_M24"/>
    <property type="match status" value="1"/>
</dbReference>
<evidence type="ECO:0000256" key="3">
    <source>
        <dbReference type="ARBA" id="ARBA00022801"/>
    </source>
</evidence>
<dbReference type="InterPro" id="IPR036005">
    <property type="entry name" value="Creatinase/aminopeptidase-like"/>
</dbReference>
<dbReference type="EC" id="3.4.11.-" evidence="7"/>
<evidence type="ECO:0000256" key="1">
    <source>
        <dbReference type="ARBA" id="ARBA00008766"/>
    </source>
</evidence>
<gene>
    <name evidence="7" type="ORF">CLVI_32270</name>
</gene>
<dbReference type="Pfam" id="PF16188">
    <property type="entry name" value="Peptidase_M24_C"/>
    <property type="match status" value="1"/>
</dbReference>
<feature type="domain" description="Peptidase M24 C-terminal" evidence="6">
    <location>
        <begin position="528"/>
        <end position="588"/>
    </location>
</feature>
<name>A0A2T0B7B6_9CLOT</name>
<evidence type="ECO:0000259" key="5">
    <source>
        <dbReference type="Pfam" id="PF01321"/>
    </source>
</evidence>
<dbReference type="InterPro" id="IPR032416">
    <property type="entry name" value="Peptidase_M24_C"/>
</dbReference>
<dbReference type="Proteomes" id="UP000239471">
    <property type="component" value="Unassembled WGS sequence"/>
</dbReference>
<keyword evidence="8" id="KW-1185">Reference proteome</keyword>
<keyword evidence="3 7" id="KW-0378">Hydrolase</keyword>
<dbReference type="FunFam" id="3.40.350.10:FF:000003">
    <property type="entry name" value="Xaa-pro aminopeptidase P"/>
    <property type="match status" value="1"/>
</dbReference>
<evidence type="ECO:0000259" key="4">
    <source>
        <dbReference type="Pfam" id="PF00557"/>
    </source>
</evidence>
<dbReference type="InterPro" id="IPR000994">
    <property type="entry name" value="Pept_M24"/>
</dbReference>
<keyword evidence="7" id="KW-0645">Protease</keyword>